<evidence type="ECO:0000256" key="2">
    <source>
        <dbReference type="SAM" id="SignalP"/>
    </source>
</evidence>
<feature type="signal peptide" evidence="2">
    <location>
        <begin position="1"/>
        <end position="22"/>
    </location>
</feature>
<proteinExistence type="predicted"/>
<dbReference type="GeneID" id="107304798"/>
<evidence type="ECO:0000313" key="3">
    <source>
        <dbReference type="EnsemblPlants" id="OB08G14250.1"/>
    </source>
</evidence>
<dbReference type="EnsemblPlants" id="OB08G14250.1">
    <property type="protein sequence ID" value="OB08G14250.1"/>
    <property type="gene ID" value="OB08G14250"/>
</dbReference>
<dbReference type="Gramene" id="OB08G14250.1">
    <property type="protein sequence ID" value="OB08G14250.1"/>
    <property type="gene ID" value="OB08G14250"/>
</dbReference>
<evidence type="ECO:0000313" key="4">
    <source>
        <dbReference type="Proteomes" id="UP000006038"/>
    </source>
</evidence>
<organism evidence="3">
    <name type="scientific">Oryza brachyantha</name>
    <name type="common">malo sina</name>
    <dbReference type="NCBI Taxonomy" id="4533"/>
    <lineage>
        <taxon>Eukaryota</taxon>
        <taxon>Viridiplantae</taxon>
        <taxon>Streptophyta</taxon>
        <taxon>Embryophyta</taxon>
        <taxon>Tracheophyta</taxon>
        <taxon>Spermatophyta</taxon>
        <taxon>Magnoliopsida</taxon>
        <taxon>Liliopsida</taxon>
        <taxon>Poales</taxon>
        <taxon>Poaceae</taxon>
        <taxon>BOP clade</taxon>
        <taxon>Oryzoideae</taxon>
        <taxon>Oryzeae</taxon>
        <taxon>Oryzinae</taxon>
        <taxon>Oryza</taxon>
    </lineage>
</organism>
<dbReference type="AlphaFoldDB" id="J3MQP6"/>
<evidence type="ECO:0000256" key="1">
    <source>
        <dbReference type="SAM" id="MobiDB-lite"/>
    </source>
</evidence>
<dbReference type="RefSeq" id="XP_015695898.1">
    <property type="nucleotide sequence ID" value="XM_015840412.2"/>
</dbReference>
<feature type="region of interest" description="Disordered" evidence="1">
    <location>
        <begin position="40"/>
        <end position="106"/>
    </location>
</feature>
<gene>
    <name evidence="3" type="primary">LOC107304798</name>
</gene>
<dbReference type="OMA" id="RCSMLFG"/>
<reference evidence="3" key="2">
    <citation type="submission" date="2013-04" db="UniProtKB">
        <authorList>
            <consortium name="EnsemblPlants"/>
        </authorList>
    </citation>
    <scope>IDENTIFICATION</scope>
</reference>
<sequence length="106" mass="11457">MGSSLALASVTLLIMAAATAHGLRLDMGFHAALKNEEILNSKWQASASRPIDTRRTSNGRRDPGRSRTKPLKMNNPHDVAPRFSEDYSGPGGHSPNHHRTTPCGPC</sequence>
<keyword evidence="2" id="KW-0732">Signal</keyword>
<name>J3MQP6_ORYBR</name>
<protein>
    <submittedName>
        <fullName evidence="3">Uncharacterized protein</fullName>
    </submittedName>
</protein>
<dbReference type="eggNOG" id="ENOG502R6VM">
    <property type="taxonomic scope" value="Eukaryota"/>
</dbReference>
<reference evidence="3" key="1">
    <citation type="journal article" date="2013" name="Nat. Commun.">
        <title>Whole-genome sequencing of Oryza brachyantha reveals mechanisms underlying Oryza genome evolution.</title>
        <authorList>
            <person name="Chen J."/>
            <person name="Huang Q."/>
            <person name="Gao D."/>
            <person name="Wang J."/>
            <person name="Lang Y."/>
            <person name="Liu T."/>
            <person name="Li B."/>
            <person name="Bai Z."/>
            <person name="Luis Goicoechea J."/>
            <person name="Liang C."/>
            <person name="Chen C."/>
            <person name="Zhang W."/>
            <person name="Sun S."/>
            <person name="Liao Y."/>
            <person name="Zhang X."/>
            <person name="Yang L."/>
            <person name="Song C."/>
            <person name="Wang M."/>
            <person name="Shi J."/>
            <person name="Liu G."/>
            <person name="Liu J."/>
            <person name="Zhou H."/>
            <person name="Zhou W."/>
            <person name="Yu Q."/>
            <person name="An N."/>
            <person name="Chen Y."/>
            <person name="Cai Q."/>
            <person name="Wang B."/>
            <person name="Liu B."/>
            <person name="Min J."/>
            <person name="Huang Y."/>
            <person name="Wu H."/>
            <person name="Li Z."/>
            <person name="Zhang Y."/>
            <person name="Yin Y."/>
            <person name="Song W."/>
            <person name="Jiang J."/>
            <person name="Jackson S.A."/>
            <person name="Wing R.A."/>
            <person name="Wang J."/>
            <person name="Chen M."/>
        </authorList>
    </citation>
    <scope>NUCLEOTIDE SEQUENCE [LARGE SCALE GENOMIC DNA]</scope>
    <source>
        <strain evidence="3">cv. IRGC 101232</strain>
    </source>
</reference>
<feature type="chain" id="PRO_5003775188" evidence="2">
    <location>
        <begin position="23"/>
        <end position="106"/>
    </location>
</feature>
<dbReference type="Proteomes" id="UP000006038">
    <property type="component" value="Chromosome 8"/>
</dbReference>
<keyword evidence="4" id="KW-1185">Reference proteome</keyword>
<dbReference type="OrthoDB" id="629803at2759"/>
<dbReference type="KEGG" id="obr:107304798"/>
<feature type="compositionally biased region" description="Basic and acidic residues" evidence="1">
    <location>
        <begin position="51"/>
        <end position="65"/>
    </location>
</feature>
<accession>J3MQP6</accession>
<dbReference type="HOGENOM" id="CLU_2227310_0_0_1"/>